<name>A0AAT9HN14_9ACTN</name>
<reference evidence="1" key="1">
    <citation type="submission" date="2024-06" db="EMBL/GenBank/DDBJ databases">
        <authorList>
            <consortium name="consrtm"/>
            <person name="Uemura M."/>
            <person name="Terahara T."/>
        </authorList>
    </citation>
    <scope>NUCLEOTIDE SEQUENCE</scope>
    <source>
        <strain evidence="1">KM77-8</strain>
    </source>
</reference>
<dbReference type="AlphaFoldDB" id="A0AAT9HN14"/>
<reference evidence="1" key="2">
    <citation type="submission" date="2024-07" db="EMBL/GenBank/DDBJ databases">
        <title>Streptomyces haneummycinica sp. nov., a new antibiotic-producing actinobacterium isolated from marine sediment.</title>
        <authorList>
            <person name="Uemura M."/>
            <person name="Hamada M."/>
            <person name="Hirano S."/>
            <person name="Kobayashi K."/>
            <person name="Ohshiro T."/>
            <person name="Kobayashi T."/>
            <person name="Terahara T."/>
        </authorList>
    </citation>
    <scope>NUCLEOTIDE SEQUENCE</scope>
    <source>
        <strain evidence="1">KM77-8</strain>
    </source>
</reference>
<evidence type="ECO:0000313" key="1">
    <source>
        <dbReference type="EMBL" id="BFO18913.1"/>
    </source>
</evidence>
<sequence length="172" mass="18786">MGHDSARDNRAAPVRVRRHGLRPAFAVRDGPAGEIGPGTVARPGEEVVGVSEGQSSARAPVGRPLLSLTLASMMDEVHAHSGAVYLLSPDQPVLEMAVMAGLPRAFAAPWERVGLNAPIPVSDAVRERRLVWVGGEEEMARNYPRIAMVLPYPSRWPRCRWRPRRGRTARSS</sequence>
<organism evidence="1">
    <name type="scientific">Streptomyces haneummycinicus</name>
    <dbReference type="NCBI Taxonomy" id="3074435"/>
    <lineage>
        <taxon>Bacteria</taxon>
        <taxon>Bacillati</taxon>
        <taxon>Actinomycetota</taxon>
        <taxon>Actinomycetes</taxon>
        <taxon>Kitasatosporales</taxon>
        <taxon>Streptomycetaceae</taxon>
        <taxon>Streptomyces</taxon>
    </lineage>
</organism>
<dbReference type="EMBL" id="AP035768">
    <property type="protein sequence ID" value="BFO18913.1"/>
    <property type="molecule type" value="Genomic_DNA"/>
</dbReference>
<accession>A0AAT9HN14</accession>
<proteinExistence type="predicted"/>
<protein>
    <submittedName>
        <fullName evidence="1">Uncharacterized protein</fullName>
    </submittedName>
</protein>
<gene>
    <name evidence="1" type="ORF">SHKM778_53010</name>
</gene>